<dbReference type="EMBL" id="JAFIDN010000004">
    <property type="protein sequence ID" value="MBP3192435.1"/>
    <property type="molecule type" value="Genomic_DNA"/>
</dbReference>
<accession>A0A8J7RKE1</accession>
<evidence type="ECO:0000256" key="1">
    <source>
        <dbReference type="ARBA" id="ARBA00022598"/>
    </source>
</evidence>
<feature type="domain" description="Bacillithiol biosynthesis BshC C-terminal coiled-coil" evidence="4">
    <location>
        <begin position="377"/>
        <end position="530"/>
    </location>
</feature>
<evidence type="ECO:0000259" key="4">
    <source>
        <dbReference type="Pfam" id="PF24850"/>
    </source>
</evidence>
<dbReference type="GO" id="GO:0016874">
    <property type="term" value="F:ligase activity"/>
    <property type="evidence" value="ECO:0007669"/>
    <property type="project" value="UniProtKB-UniRule"/>
</dbReference>
<keyword evidence="6" id="KW-1185">Reference proteome</keyword>
<organism evidence="5 6">
    <name type="scientific">Natronogracilivirga saccharolytica</name>
    <dbReference type="NCBI Taxonomy" id="2812953"/>
    <lineage>
        <taxon>Bacteria</taxon>
        <taxon>Pseudomonadati</taxon>
        <taxon>Balneolota</taxon>
        <taxon>Balneolia</taxon>
        <taxon>Balneolales</taxon>
        <taxon>Cyclonatronaceae</taxon>
        <taxon>Natronogracilivirga</taxon>
    </lineage>
</organism>
<dbReference type="Pfam" id="PF10079">
    <property type="entry name" value="Rossmann-like_BshC"/>
    <property type="match status" value="1"/>
</dbReference>
<evidence type="ECO:0000313" key="6">
    <source>
        <dbReference type="Proteomes" id="UP000673975"/>
    </source>
</evidence>
<gene>
    <name evidence="2 5" type="primary">bshC</name>
    <name evidence="5" type="ORF">NATSA_07155</name>
</gene>
<dbReference type="RefSeq" id="WP_210511334.1">
    <property type="nucleotide sequence ID" value="NZ_JAFIDN010000004.1"/>
</dbReference>
<dbReference type="Pfam" id="PF24850">
    <property type="entry name" value="CC_BshC"/>
    <property type="match status" value="1"/>
</dbReference>
<proteinExistence type="inferred from homology"/>
<dbReference type="InterPro" id="IPR055398">
    <property type="entry name" value="Rossmann-like_BshC"/>
</dbReference>
<dbReference type="NCBIfam" id="TIGR03998">
    <property type="entry name" value="thiol_BshC"/>
    <property type="match status" value="1"/>
</dbReference>
<evidence type="ECO:0000313" key="5">
    <source>
        <dbReference type="EMBL" id="MBP3192435.1"/>
    </source>
</evidence>
<dbReference type="InterPro" id="IPR055399">
    <property type="entry name" value="CC_BshC"/>
</dbReference>
<dbReference type="InterPro" id="IPR011199">
    <property type="entry name" value="Bacillithiol_biosynth_BshC"/>
</dbReference>
<reference evidence="5" key="1">
    <citation type="submission" date="2021-02" db="EMBL/GenBank/DDBJ databases">
        <title>Natronogracilivirga saccharolytica gen. nov. sp. nov. a new anaerobic, haloalkiliphilic carbohydrate-fermenting bacterium from soda lake and proposing of Cyclonatronumiaceae fam. nov. in the phylum Balneolaeota.</title>
        <authorList>
            <person name="Zhilina T.N."/>
            <person name="Sorokin D.Y."/>
            <person name="Zavarzina D.G."/>
            <person name="Toshchakov S.V."/>
            <person name="Kublanov I.V."/>
        </authorList>
    </citation>
    <scope>NUCLEOTIDE SEQUENCE</scope>
    <source>
        <strain evidence="5">Z-1702</strain>
    </source>
</reference>
<evidence type="ECO:0000256" key="2">
    <source>
        <dbReference type="HAMAP-Rule" id="MF_01867"/>
    </source>
</evidence>
<dbReference type="EC" id="6.-.-.-" evidence="2"/>
<protein>
    <recommendedName>
        <fullName evidence="2">Putative cysteine ligase BshC</fullName>
        <ecNumber evidence="2">6.-.-.-</ecNumber>
    </recommendedName>
</protein>
<dbReference type="AlphaFoldDB" id="A0A8J7RKE1"/>
<dbReference type="PIRSF" id="PIRSF012535">
    <property type="entry name" value="UCP012535"/>
    <property type="match status" value="1"/>
</dbReference>
<comment type="similarity">
    <text evidence="2">Belongs to the BshC family.</text>
</comment>
<comment type="caution">
    <text evidence="5">The sequence shown here is derived from an EMBL/GenBank/DDBJ whole genome shotgun (WGS) entry which is preliminary data.</text>
</comment>
<dbReference type="Proteomes" id="UP000673975">
    <property type="component" value="Unassembled WGS sequence"/>
</dbReference>
<dbReference type="HAMAP" id="MF_01867">
    <property type="entry name" value="BshC"/>
    <property type="match status" value="1"/>
</dbReference>
<name>A0A8J7RKE1_9BACT</name>
<feature type="domain" description="Bacillithiol biosynthesis BshC N-terminal Rossmann-like" evidence="3">
    <location>
        <begin position="1"/>
        <end position="375"/>
    </location>
</feature>
<sequence length="538" mass="61827">MNIEKVDYGKLPYSRLFRDFVNGGDDLTPFYEFPHHYDDLQKAVSSYRFEGDRDEMARIITEFNSGFTLADEAKEHLTSLSDPETVTITTGQQVSLFGGPLYVIYKALTIINLAGKLTRDTNKRVVPVFWLADEDHDYDEIATVSLAGNNGTERFHLPCKTCERHAAGMIPIGEDFESFRRDVYSKLPETDFHGEVTELLDESYFRGRTLRHAFGELLARLLSKHGLIFAGSNFPDAKKAAADCFRTAINKTADIESALRKQSDRLSGLYHQQAQISDSLLFWHDDQHGRMRLAHQNGSWTMQTGESFSTGELLDKLDSDPGRFSPNVFLRPILQDKLLPNAAYVAGPAEIAYYAQMRPLYDLFGKSMPFIASRMTATIAEPPVQRFLKELPFEFSDFAKRPEDLEQEYLRRHSDPELDQRFEEWKKKISLLSESKIKETGISDPGLNKHAQAITKEYHKAIDKLRKKMVNQVRQKEEVQINRIKKSRNALFPDGHLQEREISFIYFMNKFGVNVWDDLLTSLENHQGLFSQHFRVDL</sequence>
<evidence type="ECO:0000259" key="3">
    <source>
        <dbReference type="Pfam" id="PF10079"/>
    </source>
</evidence>
<keyword evidence="1 2" id="KW-0436">Ligase</keyword>